<evidence type="ECO:0000256" key="1">
    <source>
        <dbReference type="ARBA" id="ARBA00005523"/>
    </source>
</evidence>
<evidence type="ECO:0000313" key="4">
    <source>
        <dbReference type="EMBL" id="QQD18616.1"/>
    </source>
</evidence>
<dbReference type="GO" id="GO:0022900">
    <property type="term" value="P:electron transport chain"/>
    <property type="evidence" value="ECO:0007669"/>
    <property type="project" value="InterPro"/>
</dbReference>
<dbReference type="Gene3D" id="1.20.120.10">
    <property type="entry name" value="Cytochrome c/b562"/>
    <property type="match status" value="1"/>
</dbReference>
<dbReference type="EMBL" id="CP066167">
    <property type="protein sequence ID" value="QQD18616.1"/>
    <property type="molecule type" value="Genomic_DNA"/>
</dbReference>
<dbReference type="RefSeq" id="WP_198570107.1">
    <property type="nucleotide sequence ID" value="NZ_CP066167.1"/>
</dbReference>
<feature type="coiled-coil region" evidence="3">
    <location>
        <begin position="44"/>
        <end position="98"/>
    </location>
</feature>
<dbReference type="InterPro" id="IPR010980">
    <property type="entry name" value="Cyt_c/b562"/>
</dbReference>
<dbReference type="InterPro" id="IPR009155">
    <property type="entry name" value="Cyt_b562"/>
</dbReference>
<dbReference type="GO" id="GO:0020037">
    <property type="term" value="F:heme binding"/>
    <property type="evidence" value="ECO:0007669"/>
    <property type="project" value="InterPro"/>
</dbReference>
<keyword evidence="5" id="KW-1185">Reference proteome</keyword>
<sequence>MKKFVTGVLSLCLVVLVGCSESELHKSMEGMGGAYKAMKDSQTAEAMKAELDTFKAQLAIAQKQPVNPEDQNTFDEGLQKVEEQVAQLELALETGSLEVANTILAQLREINKEYHDKLGVE</sequence>
<organism evidence="4 5">
    <name type="scientific">Spongiibacter nanhainus</name>
    <dbReference type="NCBI Taxonomy" id="2794344"/>
    <lineage>
        <taxon>Bacteria</taxon>
        <taxon>Pseudomonadati</taxon>
        <taxon>Pseudomonadota</taxon>
        <taxon>Gammaproteobacteria</taxon>
        <taxon>Cellvibrionales</taxon>
        <taxon>Spongiibacteraceae</taxon>
        <taxon>Spongiibacter</taxon>
    </lineage>
</organism>
<evidence type="ECO:0008006" key="6">
    <source>
        <dbReference type="Google" id="ProtNLM"/>
    </source>
</evidence>
<evidence type="ECO:0000313" key="5">
    <source>
        <dbReference type="Proteomes" id="UP000596063"/>
    </source>
</evidence>
<keyword evidence="3" id="KW-0175">Coiled coil</keyword>
<dbReference type="GO" id="GO:0042597">
    <property type="term" value="C:periplasmic space"/>
    <property type="evidence" value="ECO:0007669"/>
    <property type="project" value="InterPro"/>
</dbReference>
<keyword evidence="2" id="KW-0732">Signal</keyword>
<reference evidence="4 5" key="1">
    <citation type="submission" date="2020-12" db="EMBL/GenBank/DDBJ databases">
        <authorList>
            <person name="Shan Y."/>
        </authorList>
    </citation>
    <scope>NUCLEOTIDE SEQUENCE [LARGE SCALE GENOMIC DNA]</scope>
    <source>
        <strain evidence="5">csc3.9</strain>
    </source>
</reference>
<dbReference type="GO" id="GO:0005506">
    <property type="term" value="F:iron ion binding"/>
    <property type="evidence" value="ECO:0007669"/>
    <property type="project" value="InterPro"/>
</dbReference>
<dbReference type="AlphaFoldDB" id="A0A7T4R1A5"/>
<name>A0A7T4R1A5_9GAMM</name>
<dbReference type="PROSITE" id="PS51257">
    <property type="entry name" value="PROKAR_LIPOPROTEIN"/>
    <property type="match status" value="1"/>
</dbReference>
<protein>
    <recommendedName>
        <fullName evidence="6">Cytochrome b562</fullName>
    </recommendedName>
</protein>
<comment type="similarity">
    <text evidence="1">Belongs to the cytochrome b562 family.</text>
</comment>
<dbReference type="GO" id="GO:0009055">
    <property type="term" value="F:electron transfer activity"/>
    <property type="evidence" value="ECO:0007669"/>
    <property type="project" value="InterPro"/>
</dbReference>
<proteinExistence type="inferred from homology"/>
<accession>A0A7T4R1A5</accession>
<evidence type="ECO:0000256" key="3">
    <source>
        <dbReference type="SAM" id="Coils"/>
    </source>
</evidence>
<dbReference type="Proteomes" id="UP000596063">
    <property type="component" value="Chromosome"/>
</dbReference>
<dbReference type="KEGG" id="snan:I6N98_01705"/>
<gene>
    <name evidence="4" type="ORF">I6N98_01705</name>
</gene>
<dbReference type="Pfam" id="PF07361">
    <property type="entry name" value="Cytochrom_B562"/>
    <property type="match status" value="1"/>
</dbReference>
<evidence type="ECO:0000256" key="2">
    <source>
        <dbReference type="ARBA" id="ARBA00022729"/>
    </source>
</evidence>
<dbReference type="SUPFAM" id="SSF47175">
    <property type="entry name" value="Cytochromes"/>
    <property type="match status" value="1"/>
</dbReference>